<dbReference type="EMBL" id="MLAK01000100">
    <property type="protein sequence ID" value="OHT16570.1"/>
    <property type="molecule type" value="Genomic_DNA"/>
</dbReference>
<feature type="domain" description="Importin N-terminal" evidence="7">
    <location>
        <begin position="25"/>
        <end position="93"/>
    </location>
</feature>
<dbReference type="OrthoDB" id="760868at2759"/>
<dbReference type="VEuPathDB" id="TrichDB:TRFO_13177"/>
<keyword evidence="9" id="KW-1185">Reference proteome</keyword>
<dbReference type="SUPFAM" id="SSF48371">
    <property type="entry name" value="ARM repeat"/>
    <property type="match status" value="1"/>
</dbReference>
<dbReference type="InterPro" id="IPR011989">
    <property type="entry name" value="ARM-like"/>
</dbReference>
<evidence type="ECO:0000256" key="6">
    <source>
        <dbReference type="ARBA" id="ARBA00023242"/>
    </source>
</evidence>
<dbReference type="GO" id="GO:0006606">
    <property type="term" value="P:protein import into nucleus"/>
    <property type="evidence" value="ECO:0007669"/>
    <property type="project" value="TreeGrafter"/>
</dbReference>
<evidence type="ECO:0000313" key="9">
    <source>
        <dbReference type="Proteomes" id="UP000179807"/>
    </source>
</evidence>
<dbReference type="InterPro" id="IPR016024">
    <property type="entry name" value="ARM-type_fold"/>
</dbReference>
<keyword evidence="6" id="KW-0539">Nucleus</keyword>
<dbReference type="PANTHER" id="PTHR10997">
    <property type="entry name" value="IMPORTIN-7, 8, 11"/>
    <property type="match status" value="1"/>
</dbReference>
<evidence type="ECO:0000259" key="7">
    <source>
        <dbReference type="PROSITE" id="PS50166"/>
    </source>
</evidence>
<dbReference type="Proteomes" id="UP000179807">
    <property type="component" value="Unassembled WGS sequence"/>
</dbReference>
<evidence type="ECO:0000256" key="3">
    <source>
        <dbReference type="ARBA" id="ARBA00022448"/>
    </source>
</evidence>
<evidence type="ECO:0000256" key="4">
    <source>
        <dbReference type="ARBA" id="ARBA00022490"/>
    </source>
</evidence>
<keyword evidence="3" id="KW-0813">Transport</keyword>
<reference evidence="8" key="1">
    <citation type="submission" date="2016-10" db="EMBL/GenBank/DDBJ databases">
        <authorList>
            <person name="Benchimol M."/>
            <person name="Almeida L.G."/>
            <person name="Vasconcelos A.T."/>
            <person name="Perreira-Neves A."/>
            <person name="Rosa I.A."/>
            <person name="Tasca T."/>
            <person name="Bogo M.R."/>
            <person name="de Souza W."/>
        </authorList>
    </citation>
    <scope>NUCLEOTIDE SEQUENCE [LARGE SCALE GENOMIC DNA]</scope>
    <source>
        <strain evidence="8">K</strain>
    </source>
</reference>
<gene>
    <name evidence="8" type="ORF">TRFO_13177</name>
</gene>
<evidence type="ECO:0000256" key="5">
    <source>
        <dbReference type="ARBA" id="ARBA00022927"/>
    </source>
</evidence>
<dbReference type="GO" id="GO:0031267">
    <property type="term" value="F:small GTPase binding"/>
    <property type="evidence" value="ECO:0007669"/>
    <property type="project" value="InterPro"/>
</dbReference>
<proteinExistence type="predicted"/>
<evidence type="ECO:0000256" key="2">
    <source>
        <dbReference type="ARBA" id="ARBA00004496"/>
    </source>
</evidence>
<dbReference type="GO" id="GO:0005829">
    <property type="term" value="C:cytosol"/>
    <property type="evidence" value="ECO:0007669"/>
    <property type="project" value="TreeGrafter"/>
</dbReference>
<organism evidence="8 9">
    <name type="scientific">Tritrichomonas foetus</name>
    <dbReference type="NCBI Taxonomy" id="1144522"/>
    <lineage>
        <taxon>Eukaryota</taxon>
        <taxon>Metamonada</taxon>
        <taxon>Parabasalia</taxon>
        <taxon>Tritrichomonadida</taxon>
        <taxon>Tritrichomonadidae</taxon>
        <taxon>Tritrichomonas</taxon>
    </lineage>
</organism>
<keyword evidence="4" id="KW-0963">Cytoplasm</keyword>
<dbReference type="GO" id="GO:0005635">
    <property type="term" value="C:nuclear envelope"/>
    <property type="evidence" value="ECO:0007669"/>
    <property type="project" value="TreeGrafter"/>
</dbReference>
<comment type="subcellular location">
    <subcellularLocation>
        <location evidence="2">Cytoplasm</location>
    </subcellularLocation>
    <subcellularLocation>
        <location evidence="1">Nucleus</location>
    </subcellularLocation>
</comment>
<dbReference type="AlphaFoldDB" id="A0A1J4KZJ0"/>
<dbReference type="Pfam" id="PF03810">
    <property type="entry name" value="IBN_N"/>
    <property type="match status" value="1"/>
</dbReference>
<dbReference type="RefSeq" id="XP_068369706.1">
    <property type="nucleotide sequence ID" value="XM_068497084.1"/>
</dbReference>
<dbReference type="PANTHER" id="PTHR10997:SF18">
    <property type="entry name" value="D-IMPORTIN 7_RANBP7"/>
    <property type="match status" value="1"/>
</dbReference>
<comment type="caution">
    <text evidence="8">The sequence shown here is derived from an EMBL/GenBank/DDBJ whole genome shotgun (WGS) entry which is preliminary data.</text>
</comment>
<accession>A0A1J4KZJ0</accession>
<dbReference type="GeneID" id="94831788"/>
<sequence length="865" mass="97014">MIEQIANLFLSTFSQQSSDEQIQGTVNQLNSYGGSPEFCQSAMQIILSDQLSQSVRKAATIYIYNMIESHWDQNLSPQSKEIIINAMPPILMKMNPISYPTLSKLTNIVVKHTFYSGEWPNMTSLLIQGLSSNEEAAFSTSLVLSKALSSLFQRQLDDDKMELYVNISNQLLASLTQFVTTSNSLFHVSICFKIGGYLSKNQIPPFFRMNQEAFVAWFGRVCQVAEPSEDQFFQQFALAAIKFASIFFYKFKDDPLMQHDIIIDTMNAIIGCSCMAPPTKVLGKCARFIKLCFANPLTWASISSDFVEFTKCIILPFFILTPDDMNDAVNDPQAFVINFHAHCYDDSDPRCTMTKALTMHGKVLPEFGNTFSQLLLSILPLRTPEYDQITYSVCYLFSTVSSKVDQSIGNQIAPLLQSNSFIVRCAALLALKDMDVPPEIVLATFSLLQDEYTIVKYYAALALSTFLQNMNGEKADLIRNQCGPHVQGIIQTYFQLAQEFCDYDFIDLIRIYIQFFGPILFDIAPSVITDIFQVFLNCSNLNAQATIVLSAISKFLDLLTAQQEILNQSCIYLLMGIYKLLDNNVLQPDAIKTVIELLANIVAVSPQITELHWQVFQVLTPLFSIALDEICTVFKNLIIKDTETARKPDISNNLFHVALILIQQQPDPVETGPIMSFLASLLVILTGVSTSPELYQNITPLTVNGLNIPRISSNSFTLFGAMLIFDAQGLFNLLGDSRSQTINTWANTVRYTTQTIMLTVINKCNAIFTQDELSYILVKAIMVLHNSSIENSLFSADPEEQSIQEFCIDVKRLSLLSTEQILVEFSNVLNTINSNCPSLIQQVQSQFQKPIMQIITEAAQVAIDL</sequence>
<evidence type="ECO:0000313" key="8">
    <source>
        <dbReference type="EMBL" id="OHT16570.1"/>
    </source>
</evidence>
<protein>
    <recommendedName>
        <fullName evidence="7">Importin N-terminal domain-containing protein</fullName>
    </recommendedName>
</protein>
<dbReference type="InterPro" id="IPR001494">
    <property type="entry name" value="Importin-beta_N"/>
</dbReference>
<dbReference type="Gene3D" id="1.25.10.10">
    <property type="entry name" value="Leucine-rich Repeat Variant"/>
    <property type="match status" value="1"/>
</dbReference>
<dbReference type="PROSITE" id="PS50166">
    <property type="entry name" value="IMPORTIN_B_NT"/>
    <property type="match status" value="1"/>
</dbReference>
<keyword evidence="5" id="KW-0653">Protein transport</keyword>
<name>A0A1J4KZJ0_9EUKA</name>
<evidence type="ECO:0000256" key="1">
    <source>
        <dbReference type="ARBA" id="ARBA00004123"/>
    </source>
</evidence>